<dbReference type="InterPro" id="IPR000914">
    <property type="entry name" value="SBP_5_dom"/>
</dbReference>
<keyword evidence="4" id="KW-0812">Transmembrane</keyword>
<dbReference type="PIRSF" id="PIRSF002741">
    <property type="entry name" value="MppA"/>
    <property type="match status" value="1"/>
</dbReference>
<feature type="transmembrane region" description="Helical" evidence="4">
    <location>
        <begin position="20"/>
        <end position="40"/>
    </location>
</feature>
<dbReference type="GO" id="GO:1904680">
    <property type="term" value="F:peptide transmembrane transporter activity"/>
    <property type="evidence" value="ECO:0007669"/>
    <property type="project" value="TreeGrafter"/>
</dbReference>
<keyword evidence="2" id="KW-0813">Transport</keyword>
<evidence type="ECO:0000256" key="4">
    <source>
        <dbReference type="SAM" id="Phobius"/>
    </source>
</evidence>
<dbReference type="InterPro" id="IPR039424">
    <property type="entry name" value="SBP_5"/>
</dbReference>
<keyword evidence="3" id="KW-0732">Signal</keyword>
<dbReference type="Proteomes" id="UP000033995">
    <property type="component" value="Unassembled WGS sequence"/>
</dbReference>
<keyword evidence="4" id="KW-0472">Membrane</keyword>
<dbReference type="Gene3D" id="3.40.190.10">
    <property type="entry name" value="Periplasmic binding protein-like II"/>
    <property type="match status" value="2"/>
</dbReference>
<gene>
    <name evidence="6" type="ORF">UR38_C0006G0049</name>
</gene>
<evidence type="ECO:0000313" key="7">
    <source>
        <dbReference type="Proteomes" id="UP000033995"/>
    </source>
</evidence>
<name>A0A0G0A6Z9_9BACT</name>
<evidence type="ECO:0000259" key="5">
    <source>
        <dbReference type="Pfam" id="PF00496"/>
    </source>
</evidence>
<dbReference type="EMBL" id="LBOZ01000006">
    <property type="protein sequence ID" value="KKP47046.1"/>
    <property type="molecule type" value="Genomic_DNA"/>
</dbReference>
<evidence type="ECO:0000256" key="2">
    <source>
        <dbReference type="ARBA" id="ARBA00022448"/>
    </source>
</evidence>
<dbReference type="CDD" id="cd00995">
    <property type="entry name" value="PBP2_NikA_DppA_OppA_like"/>
    <property type="match status" value="1"/>
</dbReference>
<evidence type="ECO:0000256" key="1">
    <source>
        <dbReference type="ARBA" id="ARBA00005695"/>
    </source>
</evidence>
<protein>
    <submittedName>
        <fullName evidence="6">Extracellular solute-binding protein family 5</fullName>
    </submittedName>
</protein>
<accession>A0A0G0A6Z9</accession>
<organism evidence="6 7">
    <name type="scientific">Candidatus Woesebacteria bacterium GW2011_GWA2_33_28</name>
    <dbReference type="NCBI Taxonomy" id="1618561"/>
    <lineage>
        <taxon>Bacteria</taxon>
        <taxon>Candidatus Woeseibacteriota</taxon>
    </lineage>
</organism>
<dbReference type="Pfam" id="PF00496">
    <property type="entry name" value="SBP_bac_5"/>
    <property type="match status" value="1"/>
</dbReference>
<comment type="similarity">
    <text evidence="1">Belongs to the bacterial solute-binding protein 5 family.</text>
</comment>
<evidence type="ECO:0000256" key="3">
    <source>
        <dbReference type="ARBA" id="ARBA00022729"/>
    </source>
</evidence>
<dbReference type="Gene3D" id="3.10.105.10">
    <property type="entry name" value="Dipeptide-binding Protein, Domain 3"/>
    <property type="match status" value="1"/>
</dbReference>
<feature type="domain" description="Solute-binding protein family 5" evidence="5">
    <location>
        <begin position="81"/>
        <end position="368"/>
    </location>
</feature>
<dbReference type="SUPFAM" id="SSF53850">
    <property type="entry name" value="Periplasmic binding protein-like II"/>
    <property type="match status" value="1"/>
</dbReference>
<dbReference type="GO" id="GO:0015833">
    <property type="term" value="P:peptide transport"/>
    <property type="evidence" value="ECO:0007669"/>
    <property type="project" value="TreeGrafter"/>
</dbReference>
<sequence length="430" mass="49188">MLSVRYIFRLIQAFVNKFKAIIVVSVGVGIAFFILLNFFVPAINSTTVKIGMVGRFTTNTLPEKITGKISRGLTRVEADGNVVPDTAQSWETSDGGKTWTFKLRANVKWQDDKDLIAQDINYEFSDATIQVLNEKEIKFNLQSNFSAFPIILSKPIFKKGLLGLGDYKVQNISLVGGNVQKLTIKNKQKDKIIYKFYPTEERLKLALKLGEVDMIEGLQDLDEFTSWKTLHINKDIGYNNFVAIFFNTESEKFKDKTIRQALSYALDKETFSEVRAISSISPYSWAYNPQVKKYLIDNEKAKDAKDISVKISTLPNLLGTAEKVARQWKEIGVNTEIEVTPNIPQDFDVFLATVDTPKDPDQYSLWHSTQEGTNISKYKNARIDKLLEDGRTELDTETRKKIYLDFQRFIVEDVPAIFLYHPIFYTVSRK</sequence>
<dbReference type="GO" id="GO:0043190">
    <property type="term" value="C:ATP-binding cassette (ABC) transporter complex"/>
    <property type="evidence" value="ECO:0007669"/>
    <property type="project" value="InterPro"/>
</dbReference>
<dbReference type="GO" id="GO:0042597">
    <property type="term" value="C:periplasmic space"/>
    <property type="evidence" value="ECO:0007669"/>
    <property type="project" value="UniProtKB-ARBA"/>
</dbReference>
<dbReference type="AlphaFoldDB" id="A0A0G0A6Z9"/>
<dbReference type="PANTHER" id="PTHR30290:SF9">
    <property type="entry name" value="OLIGOPEPTIDE-BINDING PROTEIN APPA"/>
    <property type="match status" value="1"/>
</dbReference>
<comment type="caution">
    <text evidence="6">The sequence shown here is derived from an EMBL/GenBank/DDBJ whole genome shotgun (WGS) entry which is preliminary data.</text>
</comment>
<dbReference type="PANTHER" id="PTHR30290">
    <property type="entry name" value="PERIPLASMIC BINDING COMPONENT OF ABC TRANSPORTER"/>
    <property type="match status" value="1"/>
</dbReference>
<dbReference type="InterPro" id="IPR030678">
    <property type="entry name" value="Peptide/Ni-bd"/>
</dbReference>
<reference evidence="6 7" key="1">
    <citation type="journal article" date="2015" name="Nature">
        <title>rRNA introns, odd ribosomes, and small enigmatic genomes across a large radiation of phyla.</title>
        <authorList>
            <person name="Brown C.T."/>
            <person name="Hug L.A."/>
            <person name="Thomas B.C."/>
            <person name="Sharon I."/>
            <person name="Castelle C.J."/>
            <person name="Singh A."/>
            <person name="Wilkins M.J."/>
            <person name="Williams K.H."/>
            <person name="Banfield J.F."/>
        </authorList>
    </citation>
    <scope>NUCLEOTIDE SEQUENCE [LARGE SCALE GENOMIC DNA]</scope>
</reference>
<proteinExistence type="inferred from homology"/>
<keyword evidence="4" id="KW-1133">Transmembrane helix</keyword>
<dbReference type="Gene3D" id="3.90.76.10">
    <property type="entry name" value="Dipeptide-binding Protein, Domain 1"/>
    <property type="match status" value="1"/>
</dbReference>
<evidence type="ECO:0000313" key="6">
    <source>
        <dbReference type="EMBL" id="KKP47046.1"/>
    </source>
</evidence>